<dbReference type="FunFam" id="1.10.10.10:FF:000001">
    <property type="entry name" value="LysR family transcriptional regulator"/>
    <property type="match status" value="1"/>
</dbReference>
<accession>A0A162MUD6</accession>
<dbReference type="Pfam" id="PF03466">
    <property type="entry name" value="LysR_substrate"/>
    <property type="match status" value="1"/>
</dbReference>
<evidence type="ECO:0000259" key="5">
    <source>
        <dbReference type="PROSITE" id="PS50931"/>
    </source>
</evidence>
<proteinExistence type="inferred from homology"/>
<comment type="similarity">
    <text evidence="1">Belongs to the LysR transcriptional regulatory family.</text>
</comment>
<evidence type="ECO:0000256" key="1">
    <source>
        <dbReference type="ARBA" id="ARBA00009437"/>
    </source>
</evidence>
<keyword evidence="4" id="KW-0804">Transcription</keyword>
<dbReference type="GO" id="GO:0000976">
    <property type="term" value="F:transcription cis-regulatory region binding"/>
    <property type="evidence" value="ECO:0007669"/>
    <property type="project" value="TreeGrafter"/>
</dbReference>
<keyword evidence="7" id="KW-1185">Reference proteome</keyword>
<reference evidence="6 7" key="1">
    <citation type="submission" date="2015-12" db="EMBL/GenBank/DDBJ databases">
        <title>Draft genome of Thermovenabulum gondwanense isolated from a red thermophilic microbial mat colonisisng an outflow channel of a bore well.</title>
        <authorList>
            <person name="Patel B.K."/>
        </authorList>
    </citation>
    <scope>NUCLEOTIDE SEQUENCE [LARGE SCALE GENOMIC DNA]</scope>
    <source>
        <strain evidence="6 7">R270</strain>
    </source>
</reference>
<dbReference type="InterPro" id="IPR047788">
    <property type="entry name" value="LysR-like_Sec_metab"/>
</dbReference>
<dbReference type="Pfam" id="PF00126">
    <property type="entry name" value="HTH_1"/>
    <property type="match status" value="1"/>
</dbReference>
<evidence type="ECO:0000256" key="4">
    <source>
        <dbReference type="ARBA" id="ARBA00023163"/>
    </source>
</evidence>
<dbReference type="InterPro" id="IPR000847">
    <property type="entry name" value="LysR_HTH_N"/>
</dbReference>
<dbReference type="PRINTS" id="PR00039">
    <property type="entry name" value="HTHLYSR"/>
</dbReference>
<comment type="caution">
    <text evidence="6">The sequence shown here is derived from an EMBL/GenBank/DDBJ whole genome shotgun (WGS) entry which is preliminary data.</text>
</comment>
<organism evidence="6 7">
    <name type="scientific">Thermovenabulum gondwanense</name>
    <dbReference type="NCBI Taxonomy" id="520767"/>
    <lineage>
        <taxon>Bacteria</taxon>
        <taxon>Bacillati</taxon>
        <taxon>Bacillota</taxon>
        <taxon>Clostridia</taxon>
        <taxon>Thermosediminibacterales</taxon>
        <taxon>Thermosediminibacteraceae</taxon>
        <taxon>Thermovenabulum</taxon>
    </lineage>
</organism>
<dbReference type="SUPFAM" id="SSF53850">
    <property type="entry name" value="Periplasmic binding protein-like II"/>
    <property type="match status" value="1"/>
</dbReference>
<dbReference type="InterPro" id="IPR036390">
    <property type="entry name" value="WH_DNA-bd_sf"/>
</dbReference>
<dbReference type="CDD" id="cd08420">
    <property type="entry name" value="PBP2_CysL_like"/>
    <property type="match status" value="1"/>
</dbReference>
<dbReference type="Proteomes" id="UP000075737">
    <property type="component" value="Unassembled WGS sequence"/>
</dbReference>
<dbReference type="RefSeq" id="WP_068747812.1">
    <property type="nucleotide sequence ID" value="NZ_LOHZ01000022.1"/>
</dbReference>
<dbReference type="Gene3D" id="1.10.10.10">
    <property type="entry name" value="Winged helix-like DNA-binding domain superfamily/Winged helix DNA-binding domain"/>
    <property type="match status" value="1"/>
</dbReference>
<evidence type="ECO:0000256" key="3">
    <source>
        <dbReference type="ARBA" id="ARBA00023125"/>
    </source>
</evidence>
<gene>
    <name evidence="6" type="primary">cmpR_1</name>
    <name evidence="6" type="ORF">ATZ99_06490</name>
</gene>
<dbReference type="PROSITE" id="PS50931">
    <property type="entry name" value="HTH_LYSR"/>
    <property type="match status" value="1"/>
</dbReference>
<dbReference type="Gene3D" id="3.40.190.290">
    <property type="match status" value="1"/>
</dbReference>
<dbReference type="PANTHER" id="PTHR30126">
    <property type="entry name" value="HTH-TYPE TRANSCRIPTIONAL REGULATOR"/>
    <property type="match status" value="1"/>
</dbReference>
<sequence length="300" mass="33412">MNVNLLNTFVTIAESGTLSKAAEKLFISQPALSQQIKQLENYFSVQLFERTNKGVSLTEAGRIVYEYSTKILSLCKELDEKMNALRSSISGILTVGATSAIGGYAVPCSIFIFKEKYPEANIKLRVGNKRQVEEELRNGQVDVAVIEGTRPREEITAEEIATEELFVIAPNNNRWSGKNTITLEEFLKEPLIVREQGSGTREIVEGTFAALGIKWSELNIIMELSSNDSIKAAVEAGHGISIMPSIALKKEVYNKTLVTLNLEGINLQQKIYVAYKEDKILNKLAKAFIHFMRLPSRGFC</sequence>
<keyword evidence="3" id="KW-0238">DNA-binding</keyword>
<dbReference type="STRING" id="520767.ATZ99_06490"/>
<dbReference type="OrthoDB" id="9785745at2"/>
<evidence type="ECO:0000313" key="7">
    <source>
        <dbReference type="Proteomes" id="UP000075737"/>
    </source>
</evidence>
<dbReference type="AlphaFoldDB" id="A0A162MUD6"/>
<dbReference type="InterPro" id="IPR005119">
    <property type="entry name" value="LysR_subst-bd"/>
</dbReference>
<dbReference type="NCBIfam" id="NF040786">
    <property type="entry name" value="LysR_Sec_metab"/>
    <property type="match status" value="1"/>
</dbReference>
<protein>
    <submittedName>
        <fullName evidence="6">HTH-type transcriptional activator CmpR</fullName>
    </submittedName>
</protein>
<dbReference type="SUPFAM" id="SSF46785">
    <property type="entry name" value="Winged helix' DNA-binding domain"/>
    <property type="match status" value="1"/>
</dbReference>
<evidence type="ECO:0000313" key="6">
    <source>
        <dbReference type="EMBL" id="KYO67363.1"/>
    </source>
</evidence>
<evidence type="ECO:0000256" key="2">
    <source>
        <dbReference type="ARBA" id="ARBA00023015"/>
    </source>
</evidence>
<dbReference type="GO" id="GO:0003700">
    <property type="term" value="F:DNA-binding transcription factor activity"/>
    <property type="evidence" value="ECO:0007669"/>
    <property type="project" value="InterPro"/>
</dbReference>
<name>A0A162MUD6_9FIRM</name>
<keyword evidence="2" id="KW-0805">Transcription regulation</keyword>
<feature type="domain" description="HTH lysR-type" evidence="5">
    <location>
        <begin position="1"/>
        <end position="58"/>
    </location>
</feature>
<dbReference type="PANTHER" id="PTHR30126:SF39">
    <property type="entry name" value="HTH-TYPE TRANSCRIPTIONAL REGULATOR CYSL"/>
    <property type="match status" value="1"/>
</dbReference>
<dbReference type="EMBL" id="LOHZ01000022">
    <property type="protein sequence ID" value="KYO67363.1"/>
    <property type="molecule type" value="Genomic_DNA"/>
</dbReference>
<dbReference type="InterPro" id="IPR036388">
    <property type="entry name" value="WH-like_DNA-bd_sf"/>
</dbReference>